<protein>
    <recommendedName>
        <fullName evidence="3">17 kDa surface antigen</fullName>
    </recommendedName>
</protein>
<evidence type="ECO:0000256" key="2">
    <source>
        <dbReference type="ARBA" id="ARBA00008681"/>
    </source>
</evidence>
<dbReference type="InterPro" id="IPR008816">
    <property type="entry name" value="Gly_zipper_2TM_dom"/>
</dbReference>
<organism evidence="7 8">
    <name type="scientific">Sphingomonas changbaiensis NBRC 104936</name>
    <dbReference type="NCBI Taxonomy" id="1219043"/>
    <lineage>
        <taxon>Bacteria</taxon>
        <taxon>Pseudomonadati</taxon>
        <taxon>Pseudomonadota</taxon>
        <taxon>Alphaproteobacteria</taxon>
        <taxon>Sphingomonadales</taxon>
        <taxon>Sphingomonadaceae</taxon>
        <taxon>Sphingomonas</taxon>
    </lineage>
</organism>
<dbReference type="Pfam" id="PF05433">
    <property type="entry name" value="Rick_17kDa_Anti"/>
    <property type="match status" value="1"/>
</dbReference>
<evidence type="ECO:0000256" key="4">
    <source>
        <dbReference type="ARBA" id="ARBA00023288"/>
    </source>
</evidence>
<comment type="similarity">
    <text evidence="2">Belongs to the rickettsiale 17 kDa surface antigen family.</text>
</comment>
<feature type="signal peptide" evidence="5">
    <location>
        <begin position="1"/>
        <end position="22"/>
    </location>
</feature>
<evidence type="ECO:0000256" key="1">
    <source>
        <dbReference type="ARBA" id="ARBA00004459"/>
    </source>
</evidence>
<gene>
    <name evidence="7" type="ORF">SCH01S_35_00450</name>
</gene>
<dbReference type="AlphaFoldDB" id="A0A0E9MR47"/>
<comment type="caution">
    <text evidence="7">The sequence shown here is derived from an EMBL/GenBank/DDBJ whole genome shotgun (WGS) entry which is preliminary data.</text>
</comment>
<evidence type="ECO:0000256" key="3">
    <source>
        <dbReference type="ARBA" id="ARBA00015281"/>
    </source>
</evidence>
<dbReference type="RefSeq" id="WP_052733868.1">
    <property type="nucleotide sequence ID" value="NZ_BBWU01000035.1"/>
</dbReference>
<dbReference type="Proteomes" id="UP000033202">
    <property type="component" value="Unassembled WGS sequence"/>
</dbReference>
<dbReference type="EMBL" id="BBWU01000035">
    <property type="protein sequence ID" value="GAO39610.1"/>
    <property type="molecule type" value="Genomic_DNA"/>
</dbReference>
<evidence type="ECO:0000259" key="6">
    <source>
        <dbReference type="Pfam" id="PF05433"/>
    </source>
</evidence>
<keyword evidence="4" id="KW-0449">Lipoprotein</keyword>
<feature type="domain" description="Glycine zipper 2TM" evidence="6">
    <location>
        <begin position="118"/>
        <end position="158"/>
    </location>
</feature>
<proteinExistence type="inferred from homology"/>
<keyword evidence="5" id="KW-0732">Signal</keyword>
<evidence type="ECO:0000313" key="8">
    <source>
        <dbReference type="Proteomes" id="UP000033202"/>
    </source>
</evidence>
<accession>A0A0E9MR47</accession>
<comment type="subcellular location">
    <subcellularLocation>
        <location evidence="1">Cell outer membrane</location>
        <topology evidence="1">Lipid-anchor</topology>
    </subcellularLocation>
</comment>
<sequence length="166" mass="17935">MRSLVLIAGVAASLLPQAGALAQPAPPPPPRYDDRYDDRYDRRALDADMDAAQRRFDAAQARFDRERDIYGRERQAYDDARARYDAERERLASRAYDAPTWRGADGQVYCKRKDGTTGTIIGGVAGALLGRAIDGGRHRAVGTIIGGGAGALAGRAVEQGSDPDCR</sequence>
<evidence type="ECO:0000256" key="5">
    <source>
        <dbReference type="SAM" id="SignalP"/>
    </source>
</evidence>
<dbReference type="GO" id="GO:0009279">
    <property type="term" value="C:cell outer membrane"/>
    <property type="evidence" value="ECO:0007669"/>
    <property type="project" value="UniProtKB-SubCell"/>
</dbReference>
<feature type="chain" id="PRO_5002429336" description="17 kDa surface antigen" evidence="5">
    <location>
        <begin position="23"/>
        <end position="166"/>
    </location>
</feature>
<dbReference type="STRING" id="1219043.SCH01S_35_00450"/>
<evidence type="ECO:0000313" key="7">
    <source>
        <dbReference type="EMBL" id="GAO39610.1"/>
    </source>
</evidence>
<keyword evidence="8" id="KW-1185">Reference proteome</keyword>
<reference evidence="7 8" key="1">
    <citation type="submission" date="2015-04" db="EMBL/GenBank/DDBJ databases">
        <title>Whole genome shotgun sequence of Sphingomonas changbaiensis NBRC 104936.</title>
        <authorList>
            <person name="Katano-Makiyama Y."/>
            <person name="Hosoyama A."/>
            <person name="Hashimoto M."/>
            <person name="Noguchi M."/>
            <person name="Tsuchikane K."/>
            <person name="Ohji S."/>
            <person name="Yamazoe A."/>
            <person name="Ichikawa N."/>
            <person name="Kimura A."/>
            <person name="Fujita N."/>
        </authorList>
    </citation>
    <scope>NUCLEOTIDE SEQUENCE [LARGE SCALE GENOMIC DNA]</scope>
    <source>
        <strain evidence="7 8">NBRC 104936</strain>
    </source>
</reference>
<name>A0A0E9MR47_9SPHN</name>